<comment type="catalytic activity">
    <reaction evidence="1">
        <text>(4aS,6R)-4a-hydroxy-L-erythro-5,6,7,8-tetrahydrobiopterin = (6R)-L-erythro-6,7-dihydrobiopterin + H2O</text>
        <dbReference type="Rhea" id="RHEA:11920"/>
        <dbReference type="ChEBI" id="CHEBI:15377"/>
        <dbReference type="ChEBI" id="CHEBI:15642"/>
        <dbReference type="ChEBI" id="CHEBI:43120"/>
        <dbReference type="EC" id="4.2.1.96"/>
    </reaction>
</comment>
<evidence type="ECO:0000256" key="2">
    <source>
        <dbReference type="ARBA" id="ARBA00006472"/>
    </source>
</evidence>
<dbReference type="Gene3D" id="3.30.1360.20">
    <property type="entry name" value="Transcriptional coactivator/pterin dehydratase"/>
    <property type="match status" value="1"/>
</dbReference>
<dbReference type="CDD" id="cd00913">
    <property type="entry name" value="PCD_DCoH_subfamily_a"/>
    <property type="match status" value="1"/>
</dbReference>
<gene>
    <name evidence="6" type="ORF">MNBD_GAMMA15-172</name>
</gene>
<feature type="region of interest" description="Disordered" evidence="5">
    <location>
        <begin position="1"/>
        <end position="21"/>
    </location>
</feature>
<protein>
    <recommendedName>
        <fullName evidence="3">4a-hydroxytetrahydrobiopterin dehydratase</fullName>
        <ecNumber evidence="3">4.2.1.96</ecNumber>
    </recommendedName>
</protein>
<evidence type="ECO:0000256" key="1">
    <source>
        <dbReference type="ARBA" id="ARBA00001554"/>
    </source>
</evidence>
<sequence length="111" mass="12747">MTQRLNDQHCQQETRQLETEEVSALMPQLHPDWSVNDSGLAMQRGFRFINYYQTIAFVNALAWVAHREDHHPDLEVGYNRCTVHYSTHSVGGLSENDFICASRIDALNPDS</sequence>
<dbReference type="GO" id="GO:0008124">
    <property type="term" value="F:4-alpha-hydroxytetrahydrobiopterin dehydratase activity"/>
    <property type="evidence" value="ECO:0007669"/>
    <property type="project" value="UniProtKB-EC"/>
</dbReference>
<dbReference type="Pfam" id="PF01329">
    <property type="entry name" value="Pterin_4a"/>
    <property type="match status" value="1"/>
</dbReference>
<dbReference type="HAMAP" id="MF_00434">
    <property type="entry name" value="Pterin_4_alpha"/>
    <property type="match status" value="1"/>
</dbReference>
<feature type="compositionally biased region" description="Basic and acidic residues" evidence="5">
    <location>
        <begin position="1"/>
        <end position="18"/>
    </location>
</feature>
<dbReference type="PANTHER" id="PTHR12599:SF0">
    <property type="entry name" value="PTERIN-4-ALPHA-CARBINOLAMINE DEHYDRATASE"/>
    <property type="match status" value="1"/>
</dbReference>
<accession>A0A3B0YKU1</accession>
<organism evidence="6">
    <name type="scientific">hydrothermal vent metagenome</name>
    <dbReference type="NCBI Taxonomy" id="652676"/>
    <lineage>
        <taxon>unclassified sequences</taxon>
        <taxon>metagenomes</taxon>
        <taxon>ecological metagenomes</taxon>
    </lineage>
</organism>
<dbReference type="EMBL" id="UOFN01000065">
    <property type="protein sequence ID" value="VAW76733.1"/>
    <property type="molecule type" value="Genomic_DNA"/>
</dbReference>
<evidence type="ECO:0000256" key="5">
    <source>
        <dbReference type="SAM" id="MobiDB-lite"/>
    </source>
</evidence>
<keyword evidence="4 6" id="KW-0456">Lyase</keyword>
<evidence type="ECO:0000313" key="6">
    <source>
        <dbReference type="EMBL" id="VAW76733.1"/>
    </source>
</evidence>
<reference evidence="6" key="1">
    <citation type="submission" date="2018-06" db="EMBL/GenBank/DDBJ databases">
        <authorList>
            <person name="Zhirakovskaya E."/>
        </authorList>
    </citation>
    <scope>NUCLEOTIDE SEQUENCE</scope>
</reference>
<dbReference type="AlphaFoldDB" id="A0A3B0YKU1"/>
<dbReference type="GO" id="GO:0006729">
    <property type="term" value="P:tetrahydrobiopterin biosynthetic process"/>
    <property type="evidence" value="ECO:0007669"/>
    <property type="project" value="InterPro"/>
</dbReference>
<dbReference type="InterPro" id="IPR036428">
    <property type="entry name" value="PCD_sf"/>
</dbReference>
<comment type="similarity">
    <text evidence="2">Belongs to the pterin-4-alpha-carbinolamine dehydratase family.</text>
</comment>
<dbReference type="InterPro" id="IPR001533">
    <property type="entry name" value="Pterin_deHydtase"/>
</dbReference>
<dbReference type="SUPFAM" id="SSF55248">
    <property type="entry name" value="PCD-like"/>
    <property type="match status" value="1"/>
</dbReference>
<proteinExistence type="inferred from homology"/>
<dbReference type="NCBIfam" id="NF002019">
    <property type="entry name" value="PRK00823.1-4"/>
    <property type="match status" value="1"/>
</dbReference>
<evidence type="ECO:0000256" key="4">
    <source>
        <dbReference type="ARBA" id="ARBA00023239"/>
    </source>
</evidence>
<dbReference type="EC" id="4.2.1.96" evidence="3"/>
<name>A0A3B0YKU1_9ZZZZ</name>
<evidence type="ECO:0000256" key="3">
    <source>
        <dbReference type="ARBA" id="ARBA00013252"/>
    </source>
</evidence>
<dbReference type="PANTHER" id="PTHR12599">
    <property type="entry name" value="PTERIN-4-ALPHA-CARBINOLAMINE DEHYDRATASE"/>
    <property type="match status" value="1"/>
</dbReference>